<proteinExistence type="predicted"/>
<dbReference type="Proteomes" id="UP000243985">
    <property type="component" value="Unassembled WGS sequence"/>
</dbReference>
<name>A0A2T5XWL3_9FLAO</name>
<reference evidence="1 2" key="1">
    <citation type="submission" date="2018-04" db="EMBL/GenBank/DDBJ databases">
        <title>Genomic Encyclopedia of Archaeal and Bacterial Type Strains, Phase II (KMG-II): from individual species to whole genera.</title>
        <authorList>
            <person name="Goeker M."/>
        </authorList>
    </citation>
    <scope>NUCLEOTIDE SEQUENCE [LARGE SCALE GENOMIC DNA]</scope>
    <source>
        <strain evidence="1 2">DSM 22902</strain>
    </source>
</reference>
<dbReference type="GeneID" id="84580343"/>
<dbReference type="EMBL" id="QBKG01000003">
    <property type="protein sequence ID" value="PTX07785.1"/>
    <property type="molecule type" value="Genomic_DNA"/>
</dbReference>
<sequence>MSKHLERLNNVFWDFRERDLHQYASVEEFKKDVILMNEELQNEKEWQLDDVVIEEPKIEVTYTAYVFPDDLLSNERLASNEVSTLEDNETIFERESEEYDGRYYAEITATIEPNNGQCFSGYEFLMKVHIQTLNKDLGDDNFYEGVEITRNKDNTAIAYIYTGG</sequence>
<dbReference type="AlphaFoldDB" id="A0A2T5XWL3"/>
<comment type="caution">
    <text evidence="1">The sequence shown here is derived from an EMBL/GenBank/DDBJ whole genome shotgun (WGS) entry which is preliminary data.</text>
</comment>
<accession>A0A2T5XWL3</accession>
<dbReference type="RefSeq" id="WP_107781756.1">
    <property type="nucleotide sequence ID" value="NZ_CAUQGS010000078.1"/>
</dbReference>
<gene>
    <name evidence="1" type="ORF">C8P65_103153</name>
</gene>
<organism evidence="1 2">
    <name type="scientific">Capnocytophaga leadbetteri</name>
    <dbReference type="NCBI Taxonomy" id="327575"/>
    <lineage>
        <taxon>Bacteria</taxon>
        <taxon>Pseudomonadati</taxon>
        <taxon>Bacteroidota</taxon>
        <taxon>Flavobacteriia</taxon>
        <taxon>Flavobacteriales</taxon>
        <taxon>Flavobacteriaceae</taxon>
        <taxon>Capnocytophaga</taxon>
    </lineage>
</organism>
<evidence type="ECO:0000313" key="1">
    <source>
        <dbReference type="EMBL" id="PTX07785.1"/>
    </source>
</evidence>
<protein>
    <submittedName>
        <fullName evidence="1">Uncharacterized protein</fullName>
    </submittedName>
</protein>
<evidence type="ECO:0000313" key="2">
    <source>
        <dbReference type="Proteomes" id="UP000243985"/>
    </source>
</evidence>